<dbReference type="EMBL" id="VAHF01000004">
    <property type="protein sequence ID" value="TXG63588.1"/>
    <property type="molecule type" value="Genomic_DNA"/>
</dbReference>
<keyword evidence="6" id="KW-0508">mRNA splicing</keyword>
<dbReference type="GO" id="GO:0000398">
    <property type="term" value="P:mRNA splicing, via spliceosome"/>
    <property type="evidence" value="ECO:0007669"/>
    <property type="project" value="TreeGrafter"/>
</dbReference>
<keyword evidence="5" id="KW-0694">RNA-binding</keyword>
<keyword evidence="12" id="KW-1185">Reference proteome</keyword>
<dbReference type="AlphaFoldDB" id="A0A5C7I3K7"/>
<accession>A0A5C7I3K7</accession>
<gene>
    <name evidence="11" type="ORF">EZV62_010582</name>
</gene>
<dbReference type="GO" id="GO:0000932">
    <property type="term" value="C:P-body"/>
    <property type="evidence" value="ECO:0007669"/>
    <property type="project" value="TreeGrafter"/>
</dbReference>
<keyword evidence="4" id="KW-0747">Spliceosome</keyword>
<evidence type="ECO:0000256" key="9">
    <source>
        <dbReference type="SAM" id="MobiDB-lite"/>
    </source>
</evidence>
<dbReference type="InterPro" id="IPR010920">
    <property type="entry name" value="LSM_dom_sf"/>
</dbReference>
<proteinExistence type="inferred from homology"/>
<dbReference type="GO" id="GO:0005688">
    <property type="term" value="C:U6 snRNP"/>
    <property type="evidence" value="ECO:0007669"/>
    <property type="project" value="TreeGrafter"/>
</dbReference>
<dbReference type="PANTHER" id="PTHR13829">
    <property type="entry name" value="SNRNP CORE PROTEIN FAMILY MEMBER"/>
    <property type="match status" value="1"/>
</dbReference>
<evidence type="ECO:0000313" key="11">
    <source>
        <dbReference type="EMBL" id="TXG63588.1"/>
    </source>
</evidence>
<dbReference type="InterPro" id="IPR016654">
    <property type="entry name" value="U6_snRNA_Lsm2"/>
</dbReference>
<evidence type="ECO:0000259" key="10">
    <source>
        <dbReference type="PROSITE" id="PS52002"/>
    </source>
</evidence>
<evidence type="ECO:0000256" key="6">
    <source>
        <dbReference type="ARBA" id="ARBA00023187"/>
    </source>
</evidence>
<dbReference type="Proteomes" id="UP000323000">
    <property type="component" value="Chromosome 4"/>
</dbReference>
<evidence type="ECO:0000256" key="5">
    <source>
        <dbReference type="ARBA" id="ARBA00022884"/>
    </source>
</evidence>
<dbReference type="GO" id="GO:0003723">
    <property type="term" value="F:RNA binding"/>
    <property type="evidence" value="ECO:0007669"/>
    <property type="project" value="UniProtKB-KW"/>
</dbReference>
<comment type="similarity">
    <text evidence="2">Belongs to the snRNP Sm proteins family.</text>
</comment>
<dbReference type="PANTHER" id="PTHR13829:SF2">
    <property type="entry name" value="U6 SNRNA-ASSOCIATED SM-LIKE PROTEIN LSM2"/>
    <property type="match status" value="1"/>
</dbReference>
<dbReference type="GO" id="GO:0071013">
    <property type="term" value="C:catalytic step 2 spliceosome"/>
    <property type="evidence" value="ECO:0007669"/>
    <property type="project" value="TreeGrafter"/>
</dbReference>
<evidence type="ECO:0000256" key="4">
    <source>
        <dbReference type="ARBA" id="ARBA00022728"/>
    </source>
</evidence>
<dbReference type="CDD" id="cd01725">
    <property type="entry name" value="LSm2"/>
    <property type="match status" value="1"/>
</dbReference>
<evidence type="ECO:0000256" key="3">
    <source>
        <dbReference type="ARBA" id="ARBA00022664"/>
    </source>
</evidence>
<sequence length="306" mass="34758">MLFFSYFKDLVGREVTVELKNDLAIRGTLHSVDQYLNIKLENTRVVDQDKRAGSEAVTAPLLLSYPMSPTLFRFILFKTIILYGMLKFSLSFEAKSCKNMSMVKLSVRNCFIRGSVVRYVQLPPDGVDVDLLHDATRREARGVYGINIDTTEGLVIVTGLMDPPLLIETIKKLGIQTQLSAYEKNPTHDTKKIRDQSASSLEDNYDSTDGGVHHHDATYDSHYMNPHGSSWHHPGYGMQSIFRGPSYAHGMYPLYHNPWPNMSYVKSTRPPLPYPFDIYGDGKEPEIGIGYHHYFSEENVKACHIM</sequence>
<feature type="domain" description="Sm" evidence="10">
    <location>
        <begin position="2"/>
        <end position="126"/>
    </location>
</feature>
<dbReference type="GO" id="GO:1990726">
    <property type="term" value="C:Lsm1-7-Pat1 complex"/>
    <property type="evidence" value="ECO:0007669"/>
    <property type="project" value="TreeGrafter"/>
</dbReference>
<reference evidence="12" key="1">
    <citation type="journal article" date="2019" name="Gigascience">
        <title>De novo genome assembly of the endangered Acer yangbiense, a plant species with extremely small populations endemic to Yunnan Province, China.</title>
        <authorList>
            <person name="Yang J."/>
            <person name="Wariss H.M."/>
            <person name="Tao L."/>
            <person name="Zhang R."/>
            <person name="Yun Q."/>
            <person name="Hollingsworth P."/>
            <person name="Dao Z."/>
            <person name="Luo G."/>
            <person name="Guo H."/>
            <person name="Ma Y."/>
            <person name="Sun W."/>
        </authorList>
    </citation>
    <scope>NUCLEOTIDE SEQUENCE [LARGE SCALE GENOMIC DNA]</scope>
    <source>
        <strain evidence="12">cv. Malutang</strain>
    </source>
</reference>
<evidence type="ECO:0000256" key="1">
    <source>
        <dbReference type="ARBA" id="ARBA00004123"/>
    </source>
</evidence>
<feature type="compositionally biased region" description="Basic and acidic residues" evidence="9">
    <location>
        <begin position="185"/>
        <end position="195"/>
    </location>
</feature>
<dbReference type="InterPro" id="IPR047575">
    <property type="entry name" value="Sm"/>
</dbReference>
<dbReference type="OrthoDB" id="1110082at2759"/>
<evidence type="ECO:0000256" key="7">
    <source>
        <dbReference type="ARBA" id="ARBA00023242"/>
    </source>
</evidence>
<organism evidence="11 12">
    <name type="scientific">Acer yangbiense</name>
    <dbReference type="NCBI Taxonomy" id="1000413"/>
    <lineage>
        <taxon>Eukaryota</taxon>
        <taxon>Viridiplantae</taxon>
        <taxon>Streptophyta</taxon>
        <taxon>Embryophyta</taxon>
        <taxon>Tracheophyta</taxon>
        <taxon>Spermatophyta</taxon>
        <taxon>Magnoliopsida</taxon>
        <taxon>eudicotyledons</taxon>
        <taxon>Gunneridae</taxon>
        <taxon>Pentapetalae</taxon>
        <taxon>rosids</taxon>
        <taxon>malvids</taxon>
        <taxon>Sapindales</taxon>
        <taxon>Sapindaceae</taxon>
        <taxon>Hippocastanoideae</taxon>
        <taxon>Acereae</taxon>
        <taxon>Acer</taxon>
    </lineage>
</organism>
<comment type="caution">
    <text evidence="11">The sequence shown here is derived from an EMBL/GenBank/DDBJ whole genome shotgun (WGS) entry which is preliminary data.</text>
</comment>
<protein>
    <recommendedName>
        <fullName evidence="10">Sm domain-containing protein</fullName>
    </recommendedName>
</protein>
<evidence type="ECO:0000313" key="12">
    <source>
        <dbReference type="Proteomes" id="UP000323000"/>
    </source>
</evidence>
<keyword evidence="7" id="KW-0539">Nucleus</keyword>
<dbReference type="PROSITE" id="PS52002">
    <property type="entry name" value="SM"/>
    <property type="match status" value="1"/>
</dbReference>
<dbReference type="SMART" id="SM00651">
    <property type="entry name" value="Sm"/>
    <property type="match status" value="1"/>
</dbReference>
<evidence type="ECO:0000256" key="8">
    <source>
        <dbReference type="ARBA" id="ARBA00023274"/>
    </source>
</evidence>
<dbReference type="SUPFAM" id="SSF50182">
    <property type="entry name" value="Sm-like ribonucleoproteins"/>
    <property type="match status" value="1"/>
</dbReference>
<keyword evidence="8" id="KW-0687">Ribonucleoprotein</keyword>
<feature type="region of interest" description="Disordered" evidence="9">
    <location>
        <begin position="184"/>
        <end position="206"/>
    </location>
</feature>
<name>A0A5C7I3K7_9ROSI</name>
<comment type="subcellular location">
    <subcellularLocation>
        <location evidence="1">Nucleus</location>
    </subcellularLocation>
</comment>
<dbReference type="Pfam" id="PF01423">
    <property type="entry name" value="LSM"/>
    <property type="match status" value="1"/>
</dbReference>
<dbReference type="InterPro" id="IPR001163">
    <property type="entry name" value="Sm_dom_euk/arc"/>
</dbReference>
<dbReference type="GO" id="GO:0071011">
    <property type="term" value="C:precatalytic spliceosome"/>
    <property type="evidence" value="ECO:0007669"/>
    <property type="project" value="TreeGrafter"/>
</dbReference>
<evidence type="ECO:0000256" key="2">
    <source>
        <dbReference type="ARBA" id="ARBA00006850"/>
    </source>
</evidence>
<keyword evidence="3" id="KW-0507">mRNA processing</keyword>
<dbReference type="GO" id="GO:0046540">
    <property type="term" value="C:U4/U6 x U5 tri-snRNP complex"/>
    <property type="evidence" value="ECO:0007669"/>
    <property type="project" value="TreeGrafter"/>
</dbReference>
<dbReference type="Gene3D" id="2.30.30.100">
    <property type="match status" value="1"/>
</dbReference>